<dbReference type="SUPFAM" id="SSF51735">
    <property type="entry name" value="NAD(P)-binding Rossmann-fold domains"/>
    <property type="match status" value="1"/>
</dbReference>
<proteinExistence type="inferred from homology"/>
<dbReference type="InterPro" id="IPR036291">
    <property type="entry name" value="NAD(P)-bd_dom_sf"/>
</dbReference>
<dbReference type="PANTHER" id="PTHR43639">
    <property type="entry name" value="OXIDOREDUCTASE, SHORT-CHAIN DEHYDROGENASE/REDUCTASE FAMILY (AFU_ORTHOLOGUE AFUA_5G02870)"/>
    <property type="match status" value="1"/>
</dbReference>
<reference evidence="4" key="1">
    <citation type="submission" date="2024-03" db="EMBL/GenBank/DDBJ databases">
        <title>Chitinophaga horti sp. nov., isolated from garden soil.</title>
        <authorList>
            <person name="Lee D.S."/>
            <person name="Han D.M."/>
            <person name="Baek J.H."/>
            <person name="Choi D.G."/>
            <person name="Jeon J.H."/>
            <person name="Jeon C.O."/>
        </authorList>
    </citation>
    <scope>NUCLEOTIDE SEQUENCE [LARGE SCALE GENOMIC DNA]</scope>
    <source>
        <strain evidence="4">GPA1</strain>
    </source>
</reference>
<keyword evidence="4" id="KW-1185">Reference proteome</keyword>
<dbReference type="PANTHER" id="PTHR43639:SF1">
    <property type="entry name" value="SHORT-CHAIN DEHYDROGENASE_REDUCTASE FAMILY PROTEIN"/>
    <property type="match status" value="1"/>
</dbReference>
<name>A0ABZ2YJZ2_9BACT</name>
<dbReference type="EMBL" id="CP149822">
    <property type="protein sequence ID" value="WZN39642.1"/>
    <property type="molecule type" value="Genomic_DNA"/>
</dbReference>
<dbReference type="CDD" id="cd05233">
    <property type="entry name" value="SDR_c"/>
    <property type="match status" value="1"/>
</dbReference>
<organism evidence="3 4">
    <name type="scientific">Chitinophaga pollutisoli</name>
    <dbReference type="NCBI Taxonomy" id="3133966"/>
    <lineage>
        <taxon>Bacteria</taxon>
        <taxon>Pseudomonadati</taxon>
        <taxon>Bacteroidota</taxon>
        <taxon>Chitinophagia</taxon>
        <taxon>Chitinophagales</taxon>
        <taxon>Chitinophagaceae</taxon>
        <taxon>Chitinophaga</taxon>
    </lineage>
</organism>
<dbReference type="EC" id="1.1.1.-" evidence="3"/>
<dbReference type="Proteomes" id="UP001485459">
    <property type="component" value="Chromosome"/>
</dbReference>
<protein>
    <submittedName>
        <fullName evidence="3">3-oxoacyl-ACP reductase family protein</fullName>
        <ecNumber evidence="3">1.1.1.-</ecNumber>
    </submittedName>
</protein>
<evidence type="ECO:0000313" key="4">
    <source>
        <dbReference type="Proteomes" id="UP001485459"/>
    </source>
</evidence>
<keyword evidence="2 3" id="KW-0560">Oxidoreductase</keyword>
<accession>A0ABZ2YJZ2</accession>
<dbReference type="RefSeq" id="WP_341834620.1">
    <property type="nucleotide sequence ID" value="NZ_CP149822.1"/>
</dbReference>
<dbReference type="PRINTS" id="PR00080">
    <property type="entry name" value="SDRFAMILY"/>
</dbReference>
<dbReference type="GO" id="GO:0016491">
    <property type="term" value="F:oxidoreductase activity"/>
    <property type="evidence" value="ECO:0007669"/>
    <property type="project" value="UniProtKB-KW"/>
</dbReference>
<dbReference type="InterPro" id="IPR002347">
    <property type="entry name" value="SDR_fam"/>
</dbReference>
<gene>
    <name evidence="3" type="ORF">WJU16_16705</name>
</gene>
<dbReference type="Gene3D" id="3.40.50.720">
    <property type="entry name" value="NAD(P)-binding Rossmann-like Domain"/>
    <property type="match status" value="1"/>
</dbReference>
<evidence type="ECO:0000313" key="3">
    <source>
        <dbReference type="EMBL" id="WZN39642.1"/>
    </source>
</evidence>
<evidence type="ECO:0000256" key="1">
    <source>
        <dbReference type="ARBA" id="ARBA00006484"/>
    </source>
</evidence>
<sequence>MKNLHQQTAFVTGGSRGIGAAIVRRLAHEGANVAFTYQSSKEKAEALAAEVSALGVKALAIAADSKDPQAVQAAVNQAVTYFGRLDILVNNAGIGNIKPLEECSLDDFDETMAVNVRAVFAASRAAIPHMHAGGRIVNIGTCLVDRITFGGCALYSTSKAAITGLTKALARELGPKKINVNIVHPGPIDTDMNPSDGPSADYQRSNTALDTFGKTEDIAAMVAFLAGPESGFITGAGFTIDGGTNI</sequence>
<evidence type="ECO:0000256" key="2">
    <source>
        <dbReference type="ARBA" id="ARBA00023002"/>
    </source>
</evidence>
<dbReference type="Pfam" id="PF13561">
    <property type="entry name" value="adh_short_C2"/>
    <property type="match status" value="1"/>
</dbReference>
<comment type="similarity">
    <text evidence="1">Belongs to the short-chain dehydrogenases/reductases (SDR) family.</text>
</comment>
<dbReference type="PRINTS" id="PR00081">
    <property type="entry name" value="GDHRDH"/>
</dbReference>